<evidence type="ECO:0008006" key="3">
    <source>
        <dbReference type="Google" id="ProtNLM"/>
    </source>
</evidence>
<dbReference type="RefSeq" id="WP_183634478.1">
    <property type="nucleotide sequence ID" value="NZ_BAABLE010000011.1"/>
</dbReference>
<keyword evidence="2" id="KW-1185">Reference proteome</keyword>
<dbReference type="Pfam" id="PF09996">
    <property type="entry name" value="DUF2237"/>
    <property type="match status" value="1"/>
</dbReference>
<gene>
    <name evidence="1" type="ORF">GGR36_002003</name>
</gene>
<name>A0A840BHI8_9RHOO</name>
<dbReference type="Gene3D" id="3.30.56.110">
    <property type="entry name" value="Protein of unknown function DUF2237"/>
    <property type="match status" value="1"/>
</dbReference>
<dbReference type="PANTHER" id="PTHR37466:SF1">
    <property type="entry name" value="SLR1628 PROTEIN"/>
    <property type="match status" value="1"/>
</dbReference>
<dbReference type="PANTHER" id="PTHR37466">
    <property type="entry name" value="SLR1628 PROTEIN"/>
    <property type="match status" value="1"/>
</dbReference>
<organism evidence="1 2">
    <name type="scientific">Niveibacterium umoris</name>
    <dbReference type="NCBI Taxonomy" id="1193620"/>
    <lineage>
        <taxon>Bacteria</taxon>
        <taxon>Pseudomonadati</taxon>
        <taxon>Pseudomonadota</taxon>
        <taxon>Betaproteobacteria</taxon>
        <taxon>Rhodocyclales</taxon>
        <taxon>Rhodocyclaceae</taxon>
        <taxon>Niveibacterium</taxon>
    </lineage>
</organism>
<proteinExistence type="predicted"/>
<comment type="caution">
    <text evidence="1">The sequence shown here is derived from an EMBL/GenBank/DDBJ whole genome shotgun (WGS) entry which is preliminary data.</text>
</comment>
<dbReference type="AlphaFoldDB" id="A0A840BHI8"/>
<evidence type="ECO:0000313" key="2">
    <source>
        <dbReference type="Proteomes" id="UP000561045"/>
    </source>
</evidence>
<sequence length="122" mass="13376">MTIERNVLGGPLQACSYDPLTGFFRTGCCETGPDDLGRHVVCARVTAEFLAFSAERGNNLSQPRPEMRFSGLKPGDRWCLCALRWKEALDAGVAPPVVLEATHESVLRYVSLQDLTRHAVSA</sequence>
<accession>A0A840BHI8</accession>
<evidence type="ECO:0000313" key="1">
    <source>
        <dbReference type="EMBL" id="MBB4012695.1"/>
    </source>
</evidence>
<dbReference type="EMBL" id="JACIET010000001">
    <property type="protein sequence ID" value="MBB4012695.1"/>
    <property type="molecule type" value="Genomic_DNA"/>
</dbReference>
<protein>
    <recommendedName>
        <fullName evidence="3">DUF2237 domain-containing protein</fullName>
    </recommendedName>
</protein>
<reference evidence="1 2" key="1">
    <citation type="submission" date="2020-08" db="EMBL/GenBank/DDBJ databases">
        <title>Genomic Encyclopedia of Type Strains, Phase IV (KMG-IV): sequencing the most valuable type-strain genomes for metagenomic binning, comparative biology and taxonomic classification.</title>
        <authorList>
            <person name="Goeker M."/>
        </authorList>
    </citation>
    <scope>NUCLEOTIDE SEQUENCE [LARGE SCALE GENOMIC DNA]</scope>
    <source>
        <strain evidence="1 2">DSM 106739</strain>
    </source>
</reference>
<dbReference type="Proteomes" id="UP000561045">
    <property type="component" value="Unassembled WGS sequence"/>
</dbReference>
<dbReference type="InterPro" id="IPR018714">
    <property type="entry name" value="DUF2237"/>
</dbReference>